<evidence type="ECO:0000256" key="3">
    <source>
        <dbReference type="ARBA" id="ARBA00022827"/>
    </source>
</evidence>
<accession>A0ABS4U0K8</accession>
<name>A0ABS4U0K8_9PSEU</name>
<dbReference type="Gene3D" id="3.50.50.60">
    <property type="entry name" value="FAD/NAD(P)-binding domain"/>
    <property type="match status" value="2"/>
</dbReference>
<evidence type="ECO:0000313" key="6">
    <source>
        <dbReference type="EMBL" id="MBP2330184.1"/>
    </source>
</evidence>
<keyword evidence="2" id="KW-0285">Flavoprotein</keyword>
<evidence type="ECO:0000256" key="4">
    <source>
        <dbReference type="ARBA" id="ARBA00023002"/>
    </source>
</evidence>
<dbReference type="RefSeq" id="WP_209646828.1">
    <property type="nucleotide sequence ID" value="NZ_JAGINW010000001.1"/>
</dbReference>
<proteinExistence type="predicted"/>
<keyword evidence="3" id="KW-0274">FAD</keyword>
<dbReference type="PANTHER" id="PTHR43400:SF10">
    <property type="entry name" value="3-OXOSTEROID 1-DEHYDROGENASE"/>
    <property type="match status" value="1"/>
</dbReference>
<dbReference type="PANTHER" id="PTHR43400">
    <property type="entry name" value="FUMARATE REDUCTASE"/>
    <property type="match status" value="1"/>
</dbReference>
<feature type="domain" description="FAD-dependent oxidoreductase 2 FAD-binding" evidence="5">
    <location>
        <begin position="5"/>
        <end position="513"/>
    </location>
</feature>
<dbReference type="InterPro" id="IPR050315">
    <property type="entry name" value="FAD-oxidoreductase_2"/>
</dbReference>
<dbReference type="Proteomes" id="UP001519332">
    <property type="component" value="Unassembled WGS sequence"/>
</dbReference>
<gene>
    <name evidence="6" type="ORF">JOF56_010569</name>
</gene>
<dbReference type="InterPro" id="IPR027477">
    <property type="entry name" value="Succ_DH/fumarate_Rdtase_cat_sf"/>
</dbReference>
<keyword evidence="4 6" id="KW-0560">Oxidoreductase</keyword>
<comment type="caution">
    <text evidence="6">The sequence shown here is derived from an EMBL/GenBank/DDBJ whole genome shotgun (WGS) entry which is preliminary data.</text>
</comment>
<organism evidence="6 7">
    <name type="scientific">Kibdelosporangium banguiense</name>
    <dbReference type="NCBI Taxonomy" id="1365924"/>
    <lineage>
        <taxon>Bacteria</taxon>
        <taxon>Bacillati</taxon>
        <taxon>Actinomycetota</taxon>
        <taxon>Actinomycetes</taxon>
        <taxon>Pseudonocardiales</taxon>
        <taxon>Pseudonocardiaceae</taxon>
        <taxon>Kibdelosporangium</taxon>
    </lineage>
</organism>
<sequence length="533" mass="56709">MSGFDVVIVGSGAAGLVAALTAAERGLRPLVVEKSDLLGGSTALSGGGLWVPGNSLLRGTDSAEAGLRYLAATAGADSSAQRQEVFVRRGPDMMSFLVKEGLRLKWAKGYPDYHPDLPGASTSGRCVEASVIDGAKLGTWMSKLRLRASAIDVPLYTTEIRWLGLAKRTLRGFLTELWVTKIRKIGRNPALTGGASLIGQLVLLATRRGAEVWLNTTLTELVVRDGRVTGVVVSKDGASQQIDAESGVFLTAGGFSHNDALRQRYQPHPTGTKWTNASPTDTGEVISMGIGLGAATALMDESWWTPAVGLPNGFAAGTLRERSFPGSIIVDAGGKRFMNESMSYNECGHQIYQRGTVPAWMIIDDQHRSWYPFVTFKPGDTPDTGILTRAGSIAELAAKIGLPSEALEQTVKRFNGFAASGVDEDFKRGGNVYDRYYSDPRVRPNPNLSALDTPPYYACKIYPGDLGTKSGLLTDEHARVVREDGSVIEGLYAAGNTSASVMGRSYPGPGCTIGAAMVFAYLGAQHAGQRVAA</sequence>
<dbReference type="GO" id="GO:0047571">
    <property type="term" value="F:3-oxosteroid 1-dehydrogenase activity"/>
    <property type="evidence" value="ECO:0007669"/>
    <property type="project" value="UniProtKB-EC"/>
</dbReference>
<dbReference type="EMBL" id="JAGINW010000001">
    <property type="protein sequence ID" value="MBP2330184.1"/>
    <property type="molecule type" value="Genomic_DNA"/>
</dbReference>
<keyword evidence="7" id="KW-1185">Reference proteome</keyword>
<evidence type="ECO:0000259" key="5">
    <source>
        <dbReference type="Pfam" id="PF00890"/>
    </source>
</evidence>
<evidence type="ECO:0000313" key="7">
    <source>
        <dbReference type="Proteomes" id="UP001519332"/>
    </source>
</evidence>
<evidence type="ECO:0000256" key="2">
    <source>
        <dbReference type="ARBA" id="ARBA00022630"/>
    </source>
</evidence>
<comment type="cofactor">
    <cofactor evidence="1">
        <name>FAD</name>
        <dbReference type="ChEBI" id="CHEBI:57692"/>
    </cofactor>
</comment>
<dbReference type="Gene3D" id="3.90.700.10">
    <property type="entry name" value="Succinate dehydrogenase/fumarate reductase flavoprotein, catalytic domain"/>
    <property type="match status" value="1"/>
</dbReference>
<dbReference type="EC" id="1.3.99.4" evidence="6"/>
<dbReference type="InterPro" id="IPR036188">
    <property type="entry name" value="FAD/NAD-bd_sf"/>
</dbReference>
<dbReference type="Pfam" id="PF00890">
    <property type="entry name" value="FAD_binding_2"/>
    <property type="match status" value="1"/>
</dbReference>
<dbReference type="SUPFAM" id="SSF51905">
    <property type="entry name" value="FAD/NAD(P)-binding domain"/>
    <property type="match status" value="1"/>
</dbReference>
<reference evidence="6 7" key="1">
    <citation type="submission" date="2021-03" db="EMBL/GenBank/DDBJ databases">
        <title>Sequencing the genomes of 1000 actinobacteria strains.</title>
        <authorList>
            <person name="Klenk H.-P."/>
        </authorList>
    </citation>
    <scope>NUCLEOTIDE SEQUENCE [LARGE SCALE GENOMIC DNA]</scope>
    <source>
        <strain evidence="6 7">DSM 46670</strain>
    </source>
</reference>
<evidence type="ECO:0000256" key="1">
    <source>
        <dbReference type="ARBA" id="ARBA00001974"/>
    </source>
</evidence>
<protein>
    <submittedName>
        <fullName evidence="6">3-oxosteroid 1-dehydrogenase</fullName>
        <ecNumber evidence="6">1.3.99.4</ecNumber>
    </submittedName>
</protein>
<dbReference type="InterPro" id="IPR003953">
    <property type="entry name" value="FAD-dep_OxRdtase_2_FAD-bd"/>
</dbReference>
<dbReference type="PRINTS" id="PR00411">
    <property type="entry name" value="PNDRDTASEI"/>
</dbReference>
<dbReference type="SUPFAM" id="SSF56425">
    <property type="entry name" value="Succinate dehydrogenase/fumarate reductase flavoprotein, catalytic domain"/>
    <property type="match status" value="1"/>
</dbReference>